<evidence type="ECO:0000259" key="4">
    <source>
        <dbReference type="PROSITE" id="PS50932"/>
    </source>
</evidence>
<dbReference type="InterPro" id="IPR046335">
    <property type="entry name" value="LacI/GalR-like_sensor"/>
</dbReference>
<dbReference type="PROSITE" id="PS50932">
    <property type="entry name" value="HTH_LACI_2"/>
    <property type="match status" value="1"/>
</dbReference>
<dbReference type="EMBL" id="BSET01000002">
    <property type="protein sequence ID" value="GLK03032.1"/>
    <property type="molecule type" value="Genomic_DNA"/>
</dbReference>
<gene>
    <name evidence="5" type="ORF">GCM10017596_27470</name>
</gene>
<evidence type="ECO:0000256" key="3">
    <source>
        <dbReference type="ARBA" id="ARBA00023163"/>
    </source>
</evidence>
<evidence type="ECO:0000313" key="6">
    <source>
        <dbReference type="Proteomes" id="UP001142325"/>
    </source>
</evidence>
<evidence type="ECO:0000256" key="2">
    <source>
        <dbReference type="ARBA" id="ARBA00023125"/>
    </source>
</evidence>
<dbReference type="Gene3D" id="1.10.260.40">
    <property type="entry name" value="lambda repressor-like DNA-binding domains"/>
    <property type="match status" value="1"/>
</dbReference>
<proteinExistence type="predicted"/>
<dbReference type="Pfam" id="PF13377">
    <property type="entry name" value="Peripla_BP_3"/>
    <property type="match status" value="1"/>
</dbReference>
<protein>
    <submittedName>
        <fullName evidence="5">LacI family transcriptional regulator</fullName>
    </submittedName>
</protein>
<reference evidence="5" key="2">
    <citation type="submission" date="2023-01" db="EMBL/GenBank/DDBJ databases">
        <authorList>
            <person name="Sun Q."/>
            <person name="Evtushenko L."/>
        </authorList>
    </citation>
    <scope>NUCLEOTIDE SEQUENCE</scope>
    <source>
        <strain evidence="5">VKM Ac-1958</strain>
    </source>
</reference>
<dbReference type="InterPro" id="IPR010982">
    <property type="entry name" value="Lambda_DNA-bd_dom_sf"/>
</dbReference>
<sequence>MGSKRDQRGLKLGASIVDVAKLAGVSPRTVSNVVNDFVHVRESTRQKVLAAIEELGYRPNISARRLRQGRTRILGFAVPELSQPYFAELSELIEIAAQKRGYTVIATQTGGIRENEVRVLRDLSSHIVDALVFSPMSMEKDELYVTPPSVPTVLIGEQISSSKYTSIAIDNERATADITRHLLDRGHTRIATLGAYHSDLYRSSRLRLSGYRQALDEAGVAFDPELVLYTDRFGRQAGRDGITQAWTSGMRFDALVCFTDMLALGAIRAFADLGVRVPEDVAITSIDDVLEAEFSVPSLTTVAPDKQAIAEQAVESLLALLDDDTLEPANIEIGYRLVTRESSGG</sequence>
<reference evidence="5" key="1">
    <citation type="journal article" date="2014" name="Int. J. Syst. Evol. Microbiol.">
        <title>Complete genome sequence of Corynebacterium casei LMG S-19264T (=DSM 44701T), isolated from a smear-ripened cheese.</title>
        <authorList>
            <consortium name="US DOE Joint Genome Institute (JGI-PGF)"/>
            <person name="Walter F."/>
            <person name="Albersmeier A."/>
            <person name="Kalinowski J."/>
            <person name="Ruckert C."/>
        </authorList>
    </citation>
    <scope>NUCLEOTIDE SEQUENCE</scope>
    <source>
        <strain evidence="5">VKM Ac-1958</strain>
    </source>
</reference>
<dbReference type="InterPro" id="IPR000843">
    <property type="entry name" value="HTH_LacI"/>
</dbReference>
<keyword evidence="6" id="KW-1185">Reference proteome</keyword>
<name>A0A9W6HVA3_9MICO</name>
<keyword evidence="2" id="KW-0238">DNA-binding</keyword>
<dbReference type="SUPFAM" id="SSF53822">
    <property type="entry name" value="Periplasmic binding protein-like I"/>
    <property type="match status" value="1"/>
</dbReference>
<dbReference type="SMART" id="SM00354">
    <property type="entry name" value="HTH_LACI"/>
    <property type="match status" value="1"/>
</dbReference>
<accession>A0A9W6HVA3</accession>
<dbReference type="Proteomes" id="UP001142325">
    <property type="component" value="Unassembled WGS sequence"/>
</dbReference>
<keyword evidence="1" id="KW-0805">Transcription regulation</keyword>
<dbReference type="Pfam" id="PF00356">
    <property type="entry name" value="LacI"/>
    <property type="match status" value="1"/>
</dbReference>
<dbReference type="PANTHER" id="PTHR30146:SF109">
    <property type="entry name" value="HTH-TYPE TRANSCRIPTIONAL REGULATOR GALS"/>
    <property type="match status" value="1"/>
</dbReference>
<dbReference type="InterPro" id="IPR028082">
    <property type="entry name" value="Peripla_BP_I"/>
</dbReference>
<comment type="caution">
    <text evidence="5">The sequence shown here is derived from an EMBL/GenBank/DDBJ whole genome shotgun (WGS) entry which is preliminary data.</text>
</comment>
<dbReference type="CDD" id="cd01392">
    <property type="entry name" value="HTH_LacI"/>
    <property type="match status" value="1"/>
</dbReference>
<evidence type="ECO:0000313" key="5">
    <source>
        <dbReference type="EMBL" id="GLK03032.1"/>
    </source>
</evidence>
<dbReference type="PANTHER" id="PTHR30146">
    <property type="entry name" value="LACI-RELATED TRANSCRIPTIONAL REPRESSOR"/>
    <property type="match status" value="1"/>
</dbReference>
<keyword evidence="3" id="KW-0804">Transcription</keyword>
<evidence type="ECO:0000256" key="1">
    <source>
        <dbReference type="ARBA" id="ARBA00023015"/>
    </source>
</evidence>
<dbReference type="SUPFAM" id="SSF47413">
    <property type="entry name" value="lambda repressor-like DNA-binding domains"/>
    <property type="match status" value="1"/>
</dbReference>
<feature type="domain" description="HTH lacI-type" evidence="4">
    <location>
        <begin position="14"/>
        <end position="68"/>
    </location>
</feature>
<dbReference type="CDD" id="cd06267">
    <property type="entry name" value="PBP1_LacI_sugar_binding-like"/>
    <property type="match status" value="1"/>
</dbReference>
<organism evidence="5 6">
    <name type="scientific">Microbacterium keratanolyticum</name>
    <dbReference type="NCBI Taxonomy" id="67574"/>
    <lineage>
        <taxon>Bacteria</taxon>
        <taxon>Bacillati</taxon>
        <taxon>Actinomycetota</taxon>
        <taxon>Actinomycetes</taxon>
        <taxon>Micrococcales</taxon>
        <taxon>Microbacteriaceae</taxon>
        <taxon>Microbacterium</taxon>
    </lineage>
</organism>
<dbReference type="PROSITE" id="PS00356">
    <property type="entry name" value="HTH_LACI_1"/>
    <property type="match status" value="1"/>
</dbReference>
<dbReference type="AlphaFoldDB" id="A0A9W6HVA3"/>
<dbReference type="GO" id="GO:0003700">
    <property type="term" value="F:DNA-binding transcription factor activity"/>
    <property type="evidence" value="ECO:0007669"/>
    <property type="project" value="TreeGrafter"/>
</dbReference>
<dbReference type="Gene3D" id="3.40.50.2300">
    <property type="match status" value="2"/>
</dbReference>
<dbReference type="GO" id="GO:0000976">
    <property type="term" value="F:transcription cis-regulatory region binding"/>
    <property type="evidence" value="ECO:0007669"/>
    <property type="project" value="TreeGrafter"/>
</dbReference>